<reference evidence="2" key="1">
    <citation type="submission" date="1997-12" db="EMBL/GenBank/DDBJ databases">
        <title>Hypervariable region gene of hepatitis C virus from plasma 1994 from patient No.172-1.</title>
        <authorList>
            <person name="Pan W.S."/>
            <person name="Wang H.T."/>
        </authorList>
    </citation>
    <scope>NUCLEOTIDE SEQUENCE</scope>
</reference>
<accession>O56442</accession>
<evidence type="ECO:0000256" key="1">
    <source>
        <dbReference type="SAM" id="MobiDB-lite"/>
    </source>
</evidence>
<organism evidence="2">
    <name type="scientific">Hepacivirus hominis</name>
    <dbReference type="NCBI Taxonomy" id="3052230"/>
    <lineage>
        <taxon>Viruses</taxon>
        <taxon>Riboviria</taxon>
        <taxon>Orthornavirae</taxon>
        <taxon>Kitrinoviricota</taxon>
        <taxon>Flasuviricetes</taxon>
        <taxon>Amarillovirales</taxon>
        <taxon>Flaviviridae</taxon>
        <taxon>Hepacivirus</taxon>
    </lineage>
</organism>
<dbReference type="EMBL" id="AF040768">
    <property type="protein sequence ID" value="AAB95493.1"/>
    <property type="molecule type" value="Genomic_RNA"/>
</dbReference>
<proteinExistence type="predicted"/>
<evidence type="ECO:0000313" key="2">
    <source>
        <dbReference type="EMBL" id="AAB95493.1"/>
    </source>
</evidence>
<feature type="region of interest" description="Disordered" evidence="1">
    <location>
        <begin position="1"/>
        <end position="24"/>
    </location>
</feature>
<name>O56442_9HEPC</name>
<protein>
    <submittedName>
        <fullName evidence="2">Polyprotein</fullName>
    </submittedName>
</protein>
<sequence>NSSSYFLPALMGTPTRRGSDRPHHQQDRVHLFTWALSEDPAYKHQWY</sequence>
<feature type="non-terminal residue" evidence="2">
    <location>
        <position position="1"/>
    </location>
</feature>